<dbReference type="AlphaFoldDB" id="A0A419SNT0"/>
<protein>
    <submittedName>
        <fullName evidence="1">Uncharacterized protein</fullName>
    </submittedName>
</protein>
<dbReference type="Pfam" id="PF03692">
    <property type="entry name" value="CxxCxxCC"/>
    <property type="match status" value="1"/>
</dbReference>
<dbReference type="Proteomes" id="UP000284219">
    <property type="component" value="Unassembled WGS sequence"/>
</dbReference>
<sequence>MSKVNYTDEQLCATCQGACCKYYAGSALPSDFESISVTALTEKFASGEWAVDIWDGDPREGMSIFDEAYFIRPAHTNAIGKVFDFSTGGECVHLTQMGCRLTSEQRPAGCRLLKPGIDACIPLGATSQDAAVAWLPYTRDILEAAKRAEKMLREKNASLSVHDGG</sequence>
<dbReference type="RefSeq" id="WP_120188613.1">
    <property type="nucleotide sequence ID" value="NZ_MCHY01000006.1"/>
</dbReference>
<accession>A0A419SNT0</accession>
<dbReference type="OrthoDB" id="47399at2"/>
<organism evidence="1 2">
    <name type="scientific">Ammoniphilus oxalaticus</name>
    <dbReference type="NCBI Taxonomy" id="66863"/>
    <lineage>
        <taxon>Bacteria</taxon>
        <taxon>Bacillati</taxon>
        <taxon>Bacillota</taxon>
        <taxon>Bacilli</taxon>
        <taxon>Bacillales</taxon>
        <taxon>Paenibacillaceae</taxon>
        <taxon>Aneurinibacillus group</taxon>
        <taxon>Ammoniphilus</taxon>
    </lineage>
</organism>
<gene>
    <name evidence="1" type="ORF">BEP19_03135</name>
</gene>
<reference evidence="1 2" key="1">
    <citation type="submission" date="2016-08" db="EMBL/GenBank/DDBJ databases">
        <title>Novel Firmicute Genomes.</title>
        <authorList>
            <person name="Poppleton D.I."/>
            <person name="Gribaldo S."/>
        </authorList>
    </citation>
    <scope>NUCLEOTIDE SEQUENCE [LARGE SCALE GENOMIC DNA]</scope>
    <source>
        <strain evidence="1 2">RAOx-1</strain>
    </source>
</reference>
<dbReference type="InterPro" id="IPR005358">
    <property type="entry name" value="Puta_zinc/iron-chelating_dom"/>
</dbReference>
<comment type="caution">
    <text evidence="1">The sequence shown here is derived from an EMBL/GenBank/DDBJ whole genome shotgun (WGS) entry which is preliminary data.</text>
</comment>
<name>A0A419SNT0_9BACL</name>
<dbReference type="EMBL" id="MCHY01000006">
    <property type="protein sequence ID" value="RKD25935.1"/>
    <property type="molecule type" value="Genomic_DNA"/>
</dbReference>
<evidence type="ECO:0000313" key="2">
    <source>
        <dbReference type="Proteomes" id="UP000284219"/>
    </source>
</evidence>
<keyword evidence="2" id="KW-1185">Reference proteome</keyword>
<proteinExistence type="predicted"/>
<evidence type="ECO:0000313" key="1">
    <source>
        <dbReference type="EMBL" id="RKD25935.1"/>
    </source>
</evidence>